<comment type="caution">
    <text evidence="2">The sequence shown here is derived from an EMBL/GenBank/DDBJ whole genome shotgun (WGS) entry which is preliminary data.</text>
</comment>
<keyword evidence="3" id="KW-1185">Reference proteome</keyword>
<evidence type="ECO:0000313" key="3">
    <source>
        <dbReference type="Proteomes" id="UP000076400"/>
    </source>
</evidence>
<organism evidence="2 3">
    <name type="scientific">Oceanibaculum pacificum</name>
    <dbReference type="NCBI Taxonomy" id="580166"/>
    <lineage>
        <taxon>Bacteria</taxon>
        <taxon>Pseudomonadati</taxon>
        <taxon>Pseudomonadota</taxon>
        <taxon>Alphaproteobacteria</taxon>
        <taxon>Rhodospirillales</taxon>
        <taxon>Oceanibaculaceae</taxon>
        <taxon>Oceanibaculum</taxon>
    </lineage>
</organism>
<dbReference type="STRING" id="580166.AUP43_06580"/>
<evidence type="ECO:0000313" key="2">
    <source>
        <dbReference type="EMBL" id="KZD09711.1"/>
    </source>
</evidence>
<dbReference type="OrthoDB" id="9795530at2"/>
<accession>A0A154W878</accession>
<gene>
    <name evidence="2" type="ORF">AUP43_06580</name>
</gene>
<dbReference type="InterPro" id="IPR014756">
    <property type="entry name" value="Ig_E-set"/>
</dbReference>
<dbReference type="SUPFAM" id="SSF81296">
    <property type="entry name" value="E set domains"/>
    <property type="match status" value="1"/>
</dbReference>
<feature type="domain" description="Sulphur oxidation protein SoxZ" evidence="1">
    <location>
        <begin position="11"/>
        <end position="100"/>
    </location>
</feature>
<dbReference type="Proteomes" id="UP000076400">
    <property type="component" value="Unassembled WGS sequence"/>
</dbReference>
<reference evidence="2 3" key="1">
    <citation type="submission" date="2015-12" db="EMBL/GenBank/DDBJ databases">
        <title>Genome sequence of Oceanibaculum pacificum MCCC 1A02656.</title>
        <authorList>
            <person name="Lu L."/>
            <person name="Lai Q."/>
            <person name="Shao Z."/>
            <person name="Qian P."/>
        </authorList>
    </citation>
    <scope>NUCLEOTIDE SEQUENCE [LARGE SCALE GENOMIC DNA]</scope>
    <source>
        <strain evidence="2 3">MCCC 1A02656</strain>
    </source>
</reference>
<name>A0A154W878_9PROT</name>
<dbReference type="Pfam" id="PF08770">
    <property type="entry name" value="SoxZ"/>
    <property type="match status" value="1"/>
</dbReference>
<sequence length="109" mass="12172">MALPPARVSMPAEARQGEILEIKALIRHPMETGYRVDSRGQPIPRHIVRRFSVAYDGEEVFRMDLTQGVAANPFIAFSTVATRTGELVFTWEDDRGEVVTVRKSLTVTG</sequence>
<dbReference type="Gene3D" id="2.60.40.10">
    <property type="entry name" value="Immunoglobulins"/>
    <property type="match status" value="1"/>
</dbReference>
<proteinExistence type="predicted"/>
<dbReference type="InterPro" id="IPR013783">
    <property type="entry name" value="Ig-like_fold"/>
</dbReference>
<dbReference type="NCBIfam" id="TIGR04490">
    <property type="entry name" value="SoxZ_true"/>
    <property type="match status" value="1"/>
</dbReference>
<protein>
    <submittedName>
        <fullName evidence="2">Thiosulfate oxidation carrier complex protein SoxZ</fullName>
    </submittedName>
</protein>
<dbReference type="RefSeq" id="WP_067554453.1">
    <property type="nucleotide sequence ID" value="NZ_LPXN01000095.1"/>
</dbReference>
<dbReference type="EMBL" id="LPXN01000095">
    <property type="protein sequence ID" value="KZD09711.1"/>
    <property type="molecule type" value="Genomic_DNA"/>
</dbReference>
<dbReference type="InterPro" id="IPR014880">
    <property type="entry name" value="SoxZ_dom"/>
</dbReference>
<evidence type="ECO:0000259" key="1">
    <source>
        <dbReference type="Pfam" id="PF08770"/>
    </source>
</evidence>
<dbReference type="AlphaFoldDB" id="A0A154W878"/>
<dbReference type="InterPro" id="IPR030995">
    <property type="entry name" value="SoxZ"/>
</dbReference>